<gene>
    <name evidence="1" type="ORF">SAMN06296241_0772</name>
</gene>
<organism evidence="1 2">
    <name type="scientific">Salinimicrobium sediminis</name>
    <dbReference type="NCBI Taxonomy" id="1343891"/>
    <lineage>
        <taxon>Bacteria</taxon>
        <taxon>Pseudomonadati</taxon>
        <taxon>Bacteroidota</taxon>
        <taxon>Flavobacteriia</taxon>
        <taxon>Flavobacteriales</taxon>
        <taxon>Flavobacteriaceae</taxon>
        <taxon>Salinimicrobium</taxon>
    </lineage>
</organism>
<protein>
    <submittedName>
        <fullName evidence="1">Uncharacterized protein</fullName>
    </submittedName>
</protein>
<sequence length="45" mass="4842">MLYNPVRGSKTVSVKPWAINKKTTASAVVFGGEYRPDASGEPMTV</sequence>
<evidence type="ECO:0000313" key="1">
    <source>
        <dbReference type="EMBL" id="SOC79251.1"/>
    </source>
</evidence>
<reference evidence="2" key="1">
    <citation type="submission" date="2017-09" db="EMBL/GenBank/DDBJ databases">
        <authorList>
            <person name="Varghese N."/>
            <person name="Submissions S."/>
        </authorList>
    </citation>
    <scope>NUCLEOTIDE SEQUENCE [LARGE SCALE GENOMIC DNA]</scope>
    <source>
        <strain evidence="2">CGMCC 1.12641</strain>
    </source>
</reference>
<dbReference type="Proteomes" id="UP000219193">
    <property type="component" value="Unassembled WGS sequence"/>
</dbReference>
<keyword evidence="2" id="KW-1185">Reference proteome</keyword>
<name>A0A285X1L1_9FLAO</name>
<proteinExistence type="predicted"/>
<accession>A0A285X1L1</accession>
<evidence type="ECO:0000313" key="2">
    <source>
        <dbReference type="Proteomes" id="UP000219193"/>
    </source>
</evidence>
<dbReference type="AlphaFoldDB" id="A0A285X1L1"/>
<dbReference type="EMBL" id="OCMF01000001">
    <property type="protein sequence ID" value="SOC79251.1"/>
    <property type="molecule type" value="Genomic_DNA"/>
</dbReference>